<feature type="chain" id="PRO_5041933930" evidence="6">
    <location>
        <begin position="22"/>
        <end position="591"/>
    </location>
</feature>
<dbReference type="InterPro" id="IPR011990">
    <property type="entry name" value="TPR-like_helical_dom_sf"/>
</dbReference>
<evidence type="ECO:0000256" key="1">
    <source>
        <dbReference type="ARBA" id="ARBA00023015"/>
    </source>
</evidence>
<proteinExistence type="predicted"/>
<sequence length="591" mass="68329">MLRRLFILAAVVSLGLPAVRAQEGAASHAAVIQADTLPVLLERLERDPEDIDLLVEICSQYTMRSEFAAIHPYVSRLRRAGAAHDDERALMYADLFSGQSYLLAEGSDSTRIYLDRALIRGRQCEDPVALCRIYNALGIYAVSIETNYFGGIEYFLEAMKYARSASLNRFYLVAQCNLANTYYMRNDPAGLKYAEEVYRLGTEWGYDYLAFGGAVISAYMHYMLGDQNRALEYILRTLPDTDKFGYHTELYSLYANILHAQGDDAGAERYYLMALDHIDEKVVTAAVMTYLSYGTYLNDRGEYARAIPVLRQGIELSERSNNAVHRYKLYQRISEAETALGRYREALDYFKSYHSQADSIFNVERERSINELRVKYDAERQENMLRKSEIDLIRQQRRFQLLLLLLLFAVGISTVVYILYRRKDKMYKQIVRQQYEFLKKEKKAAQPAMPPPDPISPQTEKQSPDRDEHAVRDAELFARIEYLMQTEGVYRQNDLTIERLAERLDTNRTYISRAINQQAGKAFSSYVNSYRIDEAVRRLSDVDDDTPLKALAQMLGYNHLQTFYTSFQSAIGMPPSKYREKLLKLHREHQL</sequence>
<dbReference type="PANTHER" id="PTHR43280">
    <property type="entry name" value="ARAC-FAMILY TRANSCRIPTIONAL REGULATOR"/>
    <property type="match status" value="1"/>
</dbReference>
<dbReference type="GO" id="GO:0003700">
    <property type="term" value="F:DNA-binding transcription factor activity"/>
    <property type="evidence" value="ECO:0007669"/>
    <property type="project" value="InterPro"/>
</dbReference>
<dbReference type="PROSITE" id="PS00041">
    <property type="entry name" value="HTH_ARAC_FAMILY_1"/>
    <property type="match status" value="1"/>
</dbReference>
<dbReference type="AlphaFoldDB" id="A0AAE4LNS3"/>
<evidence type="ECO:0000256" key="2">
    <source>
        <dbReference type="ARBA" id="ARBA00023125"/>
    </source>
</evidence>
<keyword evidence="5" id="KW-0812">Transmembrane</keyword>
<evidence type="ECO:0000256" key="4">
    <source>
        <dbReference type="SAM" id="MobiDB-lite"/>
    </source>
</evidence>
<keyword evidence="5" id="KW-0472">Membrane</keyword>
<keyword evidence="3" id="KW-0804">Transcription</keyword>
<evidence type="ECO:0000256" key="5">
    <source>
        <dbReference type="SAM" id="Phobius"/>
    </source>
</evidence>
<feature type="signal peptide" evidence="6">
    <location>
        <begin position="1"/>
        <end position="21"/>
    </location>
</feature>
<dbReference type="SUPFAM" id="SSF46689">
    <property type="entry name" value="Homeodomain-like"/>
    <property type="match status" value="1"/>
</dbReference>
<dbReference type="PANTHER" id="PTHR43280:SF29">
    <property type="entry name" value="ARAC-FAMILY TRANSCRIPTIONAL REGULATOR"/>
    <property type="match status" value="1"/>
</dbReference>
<feature type="region of interest" description="Disordered" evidence="4">
    <location>
        <begin position="441"/>
        <end position="468"/>
    </location>
</feature>
<evidence type="ECO:0000313" key="9">
    <source>
        <dbReference type="Proteomes" id="UP001181347"/>
    </source>
</evidence>
<keyword evidence="2" id="KW-0238">DNA-binding</keyword>
<evidence type="ECO:0000256" key="3">
    <source>
        <dbReference type="ARBA" id="ARBA00023163"/>
    </source>
</evidence>
<protein>
    <submittedName>
        <fullName evidence="8">Helix-turn-helix transcriptional regulator</fullName>
    </submittedName>
</protein>
<accession>A0AAE4LNS3</accession>
<gene>
    <name evidence="8" type="ORF">RVH17_13850</name>
</gene>
<dbReference type="Gene3D" id="1.10.10.60">
    <property type="entry name" value="Homeodomain-like"/>
    <property type="match status" value="2"/>
</dbReference>
<dbReference type="InterPro" id="IPR018062">
    <property type="entry name" value="HTH_AraC-typ_CS"/>
</dbReference>
<dbReference type="PROSITE" id="PS01124">
    <property type="entry name" value="HTH_ARAC_FAMILY_2"/>
    <property type="match status" value="1"/>
</dbReference>
<dbReference type="InterPro" id="IPR009057">
    <property type="entry name" value="Homeodomain-like_sf"/>
</dbReference>
<feature type="transmembrane region" description="Helical" evidence="5">
    <location>
        <begin position="399"/>
        <end position="420"/>
    </location>
</feature>
<dbReference type="Proteomes" id="UP001181347">
    <property type="component" value="Unassembled WGS sequence"/>
</dbReference>
<keyword evidence="5" id="KW-1133">Transmembrane helix</keyword>
<keyword evidence="1" id="KW-0805">Transcription regulation</keyword>
<dbReference type="SUPFAM" id="SSF48452">
    <property type="entry name" value="TPR-like"/>
    <property type="match status" value="2"/>
</dbReference>
<comment type="caution">
    <text evidence="8">The sequence shown here is derived from an EMBL/GenBank/DDBJ whole genome shotgun (WGS) entry which is preliminary data.</text>
</comment>
<dbReference type="Pfam" id="PF12833">
    <property type="entry name" value="HTH_18"/>
    <property type="match status" value="1"/>
</dbReference>
<dbReference type="Gene3D" id="1.25.40.10">
    <property type="entry name" value="Tetratricopeptide repeat domain"/>
    <property type="match status" value="2"/>
</dbReference>
<name>A0AAE4LNS3_9BACT</name>
<dbReference type="InterPro" id="IPR018060">
    <property type="entry name" value="HTH_AraC"/>
</dbReference>
<dbReference type="RefSeq" id="WP_262918115.1">
    <property type="nucleotide sequence ID" value="NZ_JAWDES010000005.1"/>
</dbReference>
<evidence type="ECO:0000256" key="6">
    <source>
        <dbReference type="SAM" id="SignalP"/>
    </source>
</evidence>
<dbReference type="EMBL" id="JAWDES010000005">
    <property type="protein sequence ID" value="MDU0261175.1"/>
    <property type="molecule type" value="Genomic_DNA"/>
</dbReference>
<feature type="domain" description="HTH araC/xylS-type" evidence="7">
    <location>
        <begin position="474"/>
        <end position="581"/>
    </location>
</feature>
<dbReference type="GO" id="GO:0043565">
    <property type="term" value="F:sequence-specific DNA binding"/>
    <property type="evidence" value="ECO:0007669"/>
    <property type="project" value="InterPro"/>
</dbReference>
<evidence type="ECO:0000313" key="8">
    <source>
        <dbReference type="EMBL" id="MDU0261175.1"/>
    </source>
</evidence>
<reference evidence="8" key="1">
    <citation type="submission" date="2023-10" db="EMBL/GenBank/DDBJ databases">
        <title>Genome Sequence of the Bacteria from From Gut Wall in Crohn's Disease.</title>
        <authorList>
            <person name="Rodriguez-Palacios A."/>
        </authorList>
    </citation>
    <scope>NUCLEOTIDE SEQUENCE</scope>
    <source>
        <strain evidence="8">CavFT-hAR58</strain>
    </source>
</reference>
<dbReference type="SMART" id="SM00342">
    <property type="entry name" value="HTH_ARAC"/>
    <property type="match status" value="1"/>
</dbReference>
<evidence type="ECO:0000259" key="7">
    <source>
        <dbReference type="PROSITE" id="PS01124"/>
    </source>
</evidence>
<keyword evidence="6" id="KW-0732">Signal</keyword>
<organism evidence="8 9">
    <name type="scientific">Alistipes finegoldii</name>
    <dbReference type="NCBI Taxonomy" id="214856"/>
    <lineage>
        <taxon>Bacteria</taxon>
        <taxon>Pseudomonadati</taxon>
        <taxon>Bacteroidota</taxon>
        <taxon>Bacteroidia</taxon>
        <taxon>Bacteroidales</taxon>
        <taxon>Rikenellaceae</taxon>
        <taxon>Alistipes</taxon>
    </lineage>
</organism>